<dbReference type="CDD" id="cd00158">
    <property type="entry name" value="RHOD"/>
    <property type="match status" value="1"/>
</dbReference>
<comment type="caution">
    <text evidence="2">The sequence shown here is derived from an EMBL/GenBank/DDBJ whole genome shotgun (WGS) entry which is preliminary data.</text>
</comment>
<evidence type="ECO:0000313" key="2">
    <source>
        <dbReference type="EMBL" id="RPF52159.1"/>
    </source>
</evidence>
<dbReference type="InterPro" id="IPR001763">
    <property type="entry name" value="Rhodanese-like_dom"/>
</dbReference>
<dbReference type="SUPFAM" id="SSF52821">
    <property type="entry name" value="Rhodanese/Cell cycle control phosphatase"/>
    <property type="match status" value="1"/>
</dbReference>
<organism evidence="2 3">
    <name type="scientific">Aquisalibacillus elongatus</name>
    <dbReference type="NCBI Taxonomy" id="485577"/>
    <lineage>
        <taxon>Bacteria</taxon>
        <taxon>Bacillati</taxon>
        <taxon>Bacillota</taxon>
        <taxon>Bacilli</taxon>
        <taxon>Bacillales</taxon>
        <taxon>Bacillaceae</taxon>
        <taxon>Aquisalibacillus</taxon>
    </lineage>
</organism>
<dbReference type="EMBL" id="RKRF01000010">
    <property type="protein sequence ID" value="RPF52159.1"/>
    <property type="molecule type" value="Genomic_DNA"/>
</dbReference>
<proteinExistence type="predicted"/>
<dbReference type="InterPro" id="IPR050229">
    <property type="entry name" value="GlpE_sulfurtransferase"/>
</dbReference>
<feature type="domain" description="Rhodanese" evidence="1">
    <location>
        <begin position="17"/>
        <end position="100"/>
    </location>
</feature>
<dbReference type="Pfam" id="PF00581">
    <property type="entry name" value="Rhodanese"/>
    <property type="match status" value="1"/>
</dbReference>
<keyword evidence="3" id="KW-1185">Reference proteome</keyword>
<dbReference type="SMART" id="SM00450">
    <property type="entry name" value="RHOD"/>
    <property type="match status" value="1"/>
</dbReference>
<dbReference type="RefSeq" id="WP_124222342.1">
    <property type="nucleotide sequence ID" value="NZ_RKRF01000010.1"/>
</dbReference>
<evidence type="ECO:0000259" key="1">
    <source>
        <dbReference type="PROSITE" id="PS50206"/>
    </source>
</evidence>
<dbReference type="Proteomes" id="UP000276443">
    <property type="component" value="Unassembled WGS sequence"/>
</dbReference>
<name>A0A3N5B4X2_9BACI</name>
<sequence length="101" mass="11275">MAIDEIQPKEVEQQLGQNKKLSIIDVREDDEVAQGKIPGAKHIPLGELQDRLDEINKDKEHVMVCRSGGRSGKATDYLASKGYNVKNMPGGMLEWEGKVDR</sequence>
<protein>
    <submittedName>
        <fullName evidence="2">Rhodanese-related sulfurtransferase</fullName>
    </submittedName>
</protein>
<dbReference type="GO" id="GO:0016740">
    <property type="term" value="F:transferase activity"/>
    <property type="evidence" value="ECO:0007669"/>
    <property type="project" value="UniProtKB-KW"/>
</dbReference>
<dbReference type="PANTHER" id="PTHR43031">
    <property type="entry name" value="FAD-DEPENDENT OXIDOREDUCTASE"/>
    <property type="match status" value="1"/>
</dbReference>
<dbReference type="PROSITE" id="PS50206">
    <property type="entry name" value="RHODANESE_3"/>
    <property type="match status" value="1"/>
</dbReference>
<dbReference type="AlphaFoldDB" id="A0A3N5B4X2"/>
<dbReference type="OrthoDB" id="9800872at2"/>
<gene>
    <name evidence="2" type="ORF">EDC24_2149</name>
</gene>
<dbReference type="InterPro" id="IPR036873">
    <property type="entry name" value="Rhodanese-like_dom_sf"/>
</dbReference>
<accession>A0A3N5B4X2</accession>
<keyword evidence="2" id="KW-0808">Transferase</keyword>
<evidence type="ECO:0000313" key="3">
    <source>
        <dbReference type="Proteomes" id="UP000276443"/>
    </source>
</evidence>
<dbReference type="Gene3D" id="3.40.250.10">
    <property type="entry name" value="Rhodanese-like domain"/>
    <property type="match status" value="1"/>
</dbReference>
<dbReference type="PANTHER" id="PTHR43031:SF17">
    <property type="entry name" value="SULFURTRANSFERASE YTWF-RELATED"/>
    <property type="match status" value="1"/>
</dbReference>
<reference evidence="2 3" key="1">
    <citation type="submission" date="2018-11" db="EMBL/GenBank/DDBJ databases">
        <title>Genomic Encyclopedia of Type Strains, Phase IV (KMG-IV): sequencing the most valuable type-strain genomes for metagenomic binning, comparative biology and taxonomic classification.</title>
        <authorList>
            <person name="Goeker M."/>
        </authorList>
    </citation>
    <scope>NUCLEOTIDE SEQUENCE [LARGE SCALE GENOMIC DNA]</scope>
    <source>
        <strain evidence="2 3">DSM 18090</strain>
    </source>
</reference>